<sequence length="260" mass="30676">MAGTMYPPESIYNLIPREEVKFEKPPRYMSRFREQVKLEKQTNKAPNKTMGPAKVEVPSPEKYLHKHSKEVKSTAKKCFFDSVDEFKPRKPRVPPKSDKPLMGIHTKKDFVKTNAIESIMAVPRKPQPIYVDTKKGDKHLMEKSGLVPKYLKKKDYGQTPEYLLQRQEEVKRAQEEYDKYVQECMKQGAMKQLSGEERKSILEGLKRNWDDLHHQYQGLSVITDTTPKKYRKERLELEMKHLERDIDLIERYKTIYIASN</sequence>
<evidence type="ECO:0000256" key="3">
    <source>
        <dbReference type="ARBA" id="ARBA00022490"/>
    </source>
</evidence>
<name>A0AAV6G3Q3_9TELE</name>
<keyword evidence="5" id="KW-0966">Cell projection</keyword>
<dbReference type="GO" id="GO:0005879">
    <property type="term" value="C:axonemal microtubule"/>
    <property type="evidence" value="ECO:0007669"/>
    <property type="project" value="TreeGrafter"/>
</dbReference>
<dbReference type="EMBL" id="JADWDJ010000016">
    <property type="protein sequence ID" value="KAG5268697.1"/>
    <property type="molecule type" value="Genomic_DNA"/>
</dbReference>
<feature type="domain" description="Enkurin" evidence="7">
    <location>
        <begin position="165"/>
        <end position="257"/>
    </location>
</feature>
<evidence type="ECO:0000313" key="8">
    <source>
        <dbReference type="EMBL" id="KAG5268697.1"/>
    </source>
</evidence>
<evidence type="ECO:0000256" key="4">
    <source>
        <dbReference type="ARBA" id="ARBA00023212"/>
    </source>
</evidence>
<dbReference type="InterPro" id="IPR052102">
    <property type="entry name" value="Enkurin_domain-protein"/>
</dbReference>
<evidence type="ECO:0000313" key="9">
    <source>
        <dbReference type="Proteomes" id="UP000823561"/>
    </source>
</evidence>
<dbReference type="PANTHER" id="PTHR21490">
    <property type="entry name" value="ENKURIN-RELATED"/>
    <property type="match status" value="1"/>
</dbReference>
<dbReference type="InterPro" id="IPR027012">
    <property type="entry name" value="Enkurin_dom"/>
</dbReference>
<proteinExistence type="predicted"/>
<comment type="caution">
    <text evidence="8">The sequence shown here is derived from an EMBL/GenBank/DDBJ whole genome shotgun (WGS) entry which is preliminary data.</text>
</comment>
<dbReference type="Pfam" id="PF13864">
    <property type="entry name" value="Enkurin"/>
    <property type="match status" value="1"/>
</dbReference>
<protein>
    <recommendedName>
        <fullName evidence="7">Enkurin domain-containing protein</fullName>
    </recommendedName>
</protein>
<dbReference type="Proteomes" id="UP000823561">
    <property type="component" value="Chromosome 16"/>
</dbReference>
<feature type="region of interest" description="Disordered" evidence="6">
    <location>
        <begin position="37"/>
        <end position="69"/>
    </location>
</feature>
<evidence type="ECO:0000256" key="1">
    <source>
        <dbReference type="ARBA" id="ARBA00004138"/>
    </source>
</evidence>
<evidence type="ECO:0000256" key="5">
    <source>
        <dbReference type="ARBA" id="ARBA00023273"/>
    </source>
</evidence>
<reference evidence="8" key="1">
    <citation type="submission" date="2020-10" db="EMBL/GenBank/DDBJ databases">
        <title>Chromosome-scale genome assembly of the Allis shad, Alosa alosa.</title>
        <authorList>
            <person name="Margot Z."/>
            <person name="Christophe K."/>
            <person name="Cabau C."/>
            <person name="Louis A."/>
            <person name="Berthelot C."/>
            <person name="Parey E."/>
            <person name="Roest Crollius H."/>
            <person name="Montfort J."/>
            <person name="Robinson-Rechavi M."/>
            <person name="Bucao C."/>
            <person name="Bouchez O."/>
            <person name="Gislard M."/>
            <person name="Lluch J."/>
            <person name="Milhes M."/>
            <person name="Lampietro C."/>
            <person name="Lopez Roques C."/>
            <person name="Donnadieu C."/>
            <person name="Braasch I."/>
            <person name="Desvignes T."/>
            <person name="Postlethwait J."/>
            <person name="Bobe J."/>
            <person name="Guiguen Y."/>
        </authorList>
    </citation>
    <scope>NUCLEOTIDE SEQUENCE</scope>
    <source>
        <strain evidence="8">M-15738</strain>
        <tissue evidence="8">Blood</tissue>
    </source>
</reference>
<keyword evidence="9" id="KW-1185">Reference proteome</keyword>
<dbReference type="PANTHER" id="PTHR21490:SF0">
    <property type="entry name" value="ENKURIN"/>
    <property type="match status" value="1"/>
</dbReference>
<gene>
    <name evidence="8" type="ORF">AALO_G00215390</name>
</gene>
<dbReference type="GO" id="GO:0005516">
    <property type="term" value="F:calmodulin binding"/>
    <property type="evidence" value="ECO:0007669"/>
    <property type="project" value="TreeGrafter"/>
</dbReference>
<evidence type="ECO:0000256" key="6">
    <source>
        <dbReference type="SAM" id="MobiDB-lite"/>
    </source>
</evidence>
<dbReference type="GO" id="GO:0001669">
    <property type="term" value="C:acrosomal vesicle"/>
    <property type="evidence" value="ECO:0007669"/>
    <property type="project" value="TreeGrafter"/>
</dbReference>
<comment type="subcellular location">
    <subcellularLocation>
        <location evidence="1">Cell projection</location>
        <location evidence="1">Cilium</location>
    </subcellularLocation>
    <subcellularLocation>
        <location evidence="2">Cytoplasm</location>
        <location evidence="2">Cytoskeleton</location>
    </subcellularLocation>
</comment>
<evidence type="ECO:0000256" key="2">
    <source>
        <dbReference type="ARBA" id="ARBA00004245"/>
    </source>
</evidence>
<accession>A0AAV6G3Q3</accession>
<evidence type="ECO:0000259" key="7">
    <source>
        <dbReference type="PROSITE" id="PS51665"/>
    </source>
</evidence>
<organism evidence="8 9">
    <name type="scientific">Alosa alosa</name>
    <name type="common">allis shad</name>
    <dbReference type="NCBI Taxonomy" id="278164"/>
    <lineage>
        <taxon>Eukaryota</taxon>
        <taxon>Metazoa</taxon>
        <taxon>Chordata</taxon>
        <taxon>Craniata</taxon>
        <taxon>Vertebrata</taxon>
        <taxon>Euteleostomi</taxon>
        <taxon>Actinopterygii</taxon>
        <taxon>Neopterygii</taxon>
        <taxon>Teleostei</taxon>
        <taxon>Clupei</taxon>
        <taxon>Clupeiformes</taxon>
        <taxon>Clupeoidei</taxon>
        <taxon>Clupeidae</taxon>
        <taxon>Alosa</taxon>
    </lineage>
</organism>
<keyword evidence="4" id="KW-0206">Cytoskeleton</keyword>
<dbReference type="AlphaFoldDB" id="A0AAV6G3Q3"/>
<keyword evidence="3" id="KW-0963">Cytoplasm</keyword>
<dbReference type="PROSITE" id="PS51665">
    <property type="entry name" value="ENKURIN"/>
    <property type="match status" value="1"/>
</dbReference>